<protein>
    <submittedName>
        <fullName evidence="1">Uncharacterized protein</fullName>
    </submittedName>
</protein>
<name>A0A517LH52_9PEZI</name>
<evidence type="ECO:0000313" key="2">
    <source>
        <dbReference type="Proteomes" id="UP000316270"/>
    </source>
</evidence>
<gene>
    <name evidence="1" type="ORF">FKW77_005049</name>
</gene>
<evidence type="ECO:0000313" key="1">
    <source>
        <dbReference type="EMBL" id="QDS74971.1"/>
    </source>
</evidence>
<sequence>MSASTARAEENRAAQAKRRYASQAQILATRRAASTIRQRTVTPDPGARRMEQLYSAKQIWYIYRMDVAWPDDGIIMVKYASLGRRPHRGEVGIKRPHRKSEGLVQCGNNNRSDTANEWSIQPGRYAWHEWRELIITMSTAMDGTFTMPFVAIC</sequence>
<organism evidence="1 2">
    <name type="scientific">Venturia effusa</name>
    <dbReference type="NCBI Taxonomy" id="50376"/>
    <lineage>
        <taxon>Eukaryota</taxon>
        <taxon>Fungi</taxon>
        <taxon>Dikarya</taxon>
        <taxon>Ascomycota</taxon>
        <taxon>Pezizomycotina</taxon>
        <taxon>Dothideomycetes</taxon>
        <taxon>Pleosporomycetidae</taxon>
        <taxon>Venturiales</taxon>
        <taxon>Venturiaceae</taxon>
        <taxon>Venturia</taxon>
    </lineage>
</organism>
<dbReference type="EMBL" id="CP042196">
    <property type="protein sequence ID" value="QDS74971.1"/>
    <property type="molecule type" value="Genomic_DNA"/>
</dbReference>
<dbReference type="Proteomes" id="UP000316270">
    <property type="component" value="Chromosome 12"/>
</dbReference>
<accession>A0A517LH52</accession>
<proteinExistence type="predicted"/>
<keyword evidence="2" id="KW-1185">Reference proteome</keyword>
<reference evidence="1 2" key="1">
    <citation type="submission" date="2019-07" db="EMBL/GenBank/DDBJ databases">
        <title>Finished genome of Venturia effusa.</title>
        <authorList>
            <person name="Young C.A."/>
            <person name="Cox M.P."/>
            <person name="Ganley A.R.D."/>
            <person name="David W.J."/>
        </authorList>
    </citation>
    <scope>NUCLEOTIDE SEQUENCE [LARGE SCALE GENOMIC DNA]</scope>
    <source>
        <strain evidence="2">albino</strain>
    </source>
</reference>
<dbReference type="AlphaFoldDB" id="A0A517LH52"/>